<dbReference type="InterPro" id="IPR038883">
    <property type="entry name" value="AN11006-like"/>
</dbReference>
<evidence type="ECO:0000313" key="1">
    <source>
        <dbReference type="EMBL" id="KAF3098853.1"/>
    </source>
</evidence>
<accession>A0A7C8J6W4</accession>
<dbReference type="EMBL" id="WIQW01000030">
    <property type="protein sequence ID" value="KAF3098853.1"/>
    <property type="molecule type" value="Genomic_DNA"/>
</dbReference>
<protein>
    <submittedName>
        <fullName evidence="1">Uncharacterized protein</fullName>
    </submittedName>
</protein>
<proteinExistence type="predicted"/>
<dbReference type="PANTHER" id="PTHR42085:SF1">
    <property type="entry name" value="F-BOX DOMAIN-CONTAINING PROTEIN"/>
    <property type="match status" value="1"/>
</dbReference>
<gene>
    <name evidence="1" type="ORF">TWF102_005905</name>
</gene>
<organism evidence="1 2">
    <name type="scientific">Orbilia oligospora</name>
    <name type="common">Nematode-trapping fungus</name>
    <name type="synonym">Arthrobotrys oligospora</name>
    <dbReference type="NCBI Taxonomy" id="2813651"/>
    <lineage>
        <taxon>Eukaryota</taxon>
        <taxon>Fungi</taxon>
        <taxon>Dikarya</taxon>
        <taxon>Ascomycota</taxon>
        <taxon>Pezizomycotina</taxon>
        <taxon>Orbiliomycetes</taxon>
        <taxon>Orbiliales</taxon>
        <taxon>Orbiliaceae</taxon>
        <taxon>Orbilia</taxon>
    </lineage>
</organism>
<sequence>MCQTKSIPTRMSLTQGYIYPYKNEMFTSTSTSSLSSSKLTSLKYRFKSLKHSKRFSSNSTFTRPNLTSINPQPTSQLFTLPGELRNQIWEYALTPYNDYTRPYPSSTPYSRPDYLAPLTSAVSLLRTCKAIYSEAWYLPWTTAELSFYLTDTDRRPARVETVERVQAILDDLYDKGVDSSTKKIRVFAQAYQLEEGCELQRILDMHYFRPTEVVITLRHTDFWYWERDANLRLSGQWVGNCQLPDSVKVVKIEFESLERKKGQIDEITQQAVDHWVFRTFDGTKLSAVIEKSADGQAKGETEVMKWTGSSNLRGLRWLRDEIEHNKLNYYVKTVVWRVRDESKDTDGGNIRWARGVSAAYAPPLYSDIDTTTEEELSYVGKHENITVEELKHKILDWRSKNPRLARQVYRTHDQ</sequence>
<dbReference type="AlphaFoldDB" id="A0A7C8J6W4"/>
<reference evidence="1 2" key="1">
    <citation type="submission" date="2019-06" db="EMBL/GenBank/DDBJ databases">
        <authorList>
            <person name="Palmer J.M."/>
        </authorList>
    </citation>
    <scope>NUCLEOTIDE SEQUENCE [LARGE SCALE GENOMIC DNA]</scope>
    <source>
        <strain evidence="1 2">TWF102</strain>
    </source>
</reference>
<name>A0A7C8J6W4_ORBOL</name>
<dbReference type="Proteomes" id="UP000475325">
    <property type="component" value="Unassembled WGS sequence"/>
</dbReference>
<evidence type="ECO:0000313" key="2">
    <source>
        <dbReference type="Proteomes" id="UP000475325"/>
    </source>
</evidence>
<dbReference type="PANTHER" id="PTHR42085">
    <property type="entry name" value="F-BOX DOMAIN-CONTAINING PROTEIN"/>
    <property type="match status" value="1"/>
</dbReference>
<comment type="caution">
    <text evidence="1">The sequence shown here is derived from an EMBL/GenBank/DDBJ whole genome shotgun (WGS) entry which is preliminary data.</text>
</comment>